<feature type="transmembrane region" description="Helical" evidence="1">
    <location>
        <begin position="59"/>
        <end position="85"/>
    </location>
</feature>
<dbReference type="Pfam" id="PF05987">
    <property type="entry name" value="DUF898"/>
    <property type="match status" value="1"/>
</dbReference>
<dbReference type="Proteomes" id="UP000483432">
    <property type="component" value="Unassembled WGS sequence"/>
</dbReference>
<proteinExistence type="predicted"/>
<keyword evidence="1" id="KW-0812">Transmembrane</keyword>
<comment type="caution">
    <text evidence="2">The sequence shown here is derived from an EMBL/GenBank/DDBJ whole genome shotgun (WGS) entry which is preliminary data.</text>
</comment>
<feature type="transmembrane region" description="Helical" evidence="1">
    <location>
        <begin position="186"/>
        <end position="210"/>
    </location>
</feature>
<dbReference type="InterPro" id="IPR010295">
    <property type="entry name" value="DUF898"/>
</dbReference>
<evidence type="ECO:0000256" key="1">
    <source>
        <dbReference type="SAM" id="Phobius"/>
    </source>
</evidence>
<keyword evidence="1" id="KW-0472">Membrane</keyword>
<evidence type="ECO:0000313" key="2">
    <source>
        <dbReference type="EMBL" id="NDP48939.1"/>
    </source>
</evidence>
<organism evidence="2 3">
    <name type="scientific">Sulfuriferula multivorans</name>
    <dbReference type="NCBI Taxonomy" id="1559896"/>
    <lineage>
        <taxon>Bacteria</taxon>
        <taxon>Pseudomonadati</taxon>
        <taxon>Pseudomonadota</taxon>
        <taxon>Betaproteobacteria</taxon>
        <taxon>Nitrosomonadales</taxon>
        <taxon>Sulfuricellaceae</taxon>
        <taxon>Sulfuriferula</taxon>
    </lineage>
</organism>
<dbReference type="EMBL" id="JAAFGW010000182">
    <property type="protein sequence ID" value="NDP48939.1"/>
    <property type="molecule type" value="Genomic_DNA"/>
</dbReference>
<feature type="transmembrane region" description="Helical" evidence="1">
    <location>
        <begin position="20"/>
        <end position="39"/>
    </location>
</feature>
<feature type="transmembrane region" description="Helical" evidence="1">
    <location>
        <begin position="91"/>
        <end position="114"/>
    </location>
</feature>
<feature type="transmembrane region" description="Helical" evidence="1">
    <location>
        <begin position="135"/>
        <end position="158"/>
    </location>
</feature>
<feature type="transmembrane region" description="Helical" evidence="1">
    <location>
        <begin position="222"/>
        <end position="249"/>
    </location>
</feature>
<keyword evidence="1" id="KW-1133">Transmembrane helix</keyword>
<evidence type="ECO:0000313" key="3">
    <source>
        <dbReference type="Proteomes" id="UP000483432"/>
    </source>
</evidence>
<protein>
    <submittedName>
        <fullName evidence="2">DUF898 domain-containing protein</fullName>
    </submittedName>
</protein>
<accession>A0A7C9P8V6</accession>
<gene>
    <name evidence="2" type="ORF">GZ085_11255</name>
</gene>
<dbReference type="AlphaFoldDB" id="A0A7C9P8V6"/>
<reference evidence="2 3" key="1">
    <citation type="submission" date="2019-09" db="EMBL/GenBank/DDBJ databases">
        <title>H2 Metabolism Revealed by Metagenomic Analysis in Subglacial Sediment of East Antarctica.</title>
        <authorList>
            <person name="Yang Z."/>
            <person name="Zhang Y."/>
            <person name="Lv Y."/>
            <person name="Yan W."/>
            <person name="Xiao X."/>
            <person name="Sun B."/>
            <person name="Ma H."/>
        </authorList>
    </citation>
    <scope>NUCLEOTIDE SEQUENCE [LARGE SCALE GENOMIC DNA]</scope>
    <source>
        <strain evidence="2">Bin2_2</strain>
    </source>
</reference>
<feature type="transmembrane region" description="Helical" evidence="1">
    <location>
        <begin position="278"/>
        <end position="299"/>
    </location>
</feature>
<name>A0A7C9P8V6_9PROT</name>
<sequence>MSNTKQYPMQFTGRGGEYFVIWIVNIALTLLTLGIYSAWAKVRTMRWFYGHTLLDNQTFTYLATPMQILKGRLIALTALAVYYAASFYSPMLAVALMFIFLIAMPWVVVSGLRFHARKSAYRGLRFDFTGSVGEAARIYIGLSLLIIPTLGLILPYLAYRQLKFIADNTTYGQTASHYQGTSKPFWGVYLFALVLMLLPIGIIALGLYQIAQLKTAGMPPEAAMAAVGASIFGGAVLFYLMTLVAGAMIMARTANLFYNATTIGPVGFQSSQRARDLIWLYFSNLVLIALTVGIFIPWAKVRLARYRAGRLAVTGPVDLGQFAAGQHQTSTATGAEMADLFDLNIGLT</sequence>